<keyword evidence="2" id="KW-1185">Reference proteome</keyword>
<evidence type="ECO:0000313" key="2">
    <source>
        <dbReference type="Proteomes" id="UP000324222"/>
    </source>
</evidence>
<reference evidence="1 2" key="1">
    <citation type="submission" date="2019-05" db="EMBL/GenBank/DDBJ databases">
        <title>Another draft genome of Portunus trituberculatus and its Hox gene families provides insights of decapod evolution.</title>
        <authorList>
            <person name="Jeong J.-H."/>
            <person name="Song I."/>
            <person name="Kim S."/>
            <person name="Choi T."/>
            <person name="Kim D."/>
            <person name="Ryu S."/>
            <person name="Kim W."/>
        </authorList>
    </citation>
    <scope>NUCLEOTIDE SEQUENCE [LARGE SCALE GENOMIC DNA]</scope>
    <source>
        <tissue evidence="1">Muscle</tissue>
    </source>
</reference>
<comment type="caution">
    <text evidence="1">The sequence shown here is derived from an EMBL/GenBank/DDBJ whole genome shotgun (WGS) entry which is preliminary data.</text>
</comment>
<gene>
    <name evidence="1" type="ORF">E2C01_090699</name>
</gene>
<protein>
    <submittedName>
        <fullName evidence="1">Uncharacterized protein</fullName>
    </submittedName>
</protein>
<name>A0A5B7JLK7_PORTR</name>
<proteinExistence type="predicted"/>
<dbReference type="AlphaFoldDB" id="A0A5B7JLK7"/>
<evidence type="ECO:0000313" key="1">
    <source>
        <dbReference type="EMBL" id="MPC95485.1"/>
    </source>
</evidence>
<dbReference type="Proteomes" id="UP000324222">
    <property type="component" value="Unassembled WGS sequence"/>
</dbReference>
<sequence>MCSFPLSTSNISISGDHIFKAFSVRPRRKYTVANRLARSTCFSTP</sequence>
<accession>A0A5B7JLK7</accession>
<organism evidence="1 2">
    <name type="scientific">Portunus trituberculatus</name>
    <name type="common">Swimming crab</name>
    <name type="synonym">Neptunus trituberculatus</name>
    <dbReference type="NCBI Taxonomy" id="210409"/>
    <lineage>
        <taxon>Eukaryota</taxon>
        <taxon>Metazoa</taxon>
        <taxon>Ecdysozoa</taxon>
        <taxon>Arthropoda</taxon>
        <taxon>Crustacea</taxon>
        <taxon>Multicrustacea</taxon>
        <taxon>Malacostraca</taxon>
        <taxon>Eumalacostraca</taxon>
        <taxon>Eucarida</taxon>
        <taxon>Decapoda</taxon>
        <taxon>Pleocyemata</taxon>
        <taxon>Brachyura</taxon>
        <taxon>Eubrachyura</taxon>
        <taxon>Portunoidea</taxon>
        <taxon>Portunidae</taxon>
        <taxon>Portuninae</taxon>
        <taxon>Portunus</taxon>
    </lineage>
</organism>
<dbReference type="EMBL" id="VSRR010102406">
    <property type="protein sequence ID" value="MPC95485.1"/>
    <property type="molecule type" value="Genomic_DNA"/>
</dbReference>